<dbReference type="InterPro" id="IPR037185">
    <property type="entry name" value="EmrE-like"/>
</dbReference>
<evidence type="ECO:0000256" key="2">
    <source>
        <dbReference type="ARBA" id="ARBA00022692"/>
    </source>
</evidence>
<feature type="transmembrane region" description="Helical" evidence="5">
    <location>
        <begin position="256"/>
        <end position="278"/>
    </location>
</feature>
<feature type="domain" description="Sugar phosphate transporter" evidence="6">
    <location>
        <begin position="41"/>
        <end position="329"/>
    </location>
</feature>
<proteinExistence type="predicted"/>
<feature type="transmembrane region" description="Helical" evidence="5">
    <location>
        <begin position="131"/>
        <end position="152"/>
    </location>
</feature>
<dbReference type="GO" id="GO:0016020">
    <property type="term" value="C:membrane"/>
    <property type="evidence" value="ECO:0007669"/>
    <property type="project" value="UniProtKB-SubCell"/>
</dbReference>
<feature type="transmembrane region" description="Helical" evidence="5">
    <location>
        <begin position="183"/>
        <end position="203"/>
    </location>
</feature>
<keyword evidence="2 5" id="KW-0812">Transmembrane</keyword>
<accession>A0A914W4C9</accession>
<evidence type="ECO:0000313" key="8">
    <source>
        <dbReference type="WBParaSite" id="PSAMB.scaffold301size58367.g4402.t1"/>
    </source>
</evidence>
<dbReference type="SUPFAM" id="SSF103481">
    <property type="entry name" value="Multidrug resistance efflux transporter EmrE"/>
    <property type="match status" value="2"/>
</dbReference>
<evidence type="ECO:0000256" key="4">
    <source>
        <dbReference type="ARBA" id="ARBA00023136"/>
    </source>
</evidence>
<feature type="transmembrane region" description="Helical" evidence="5">
    <location>
        <begin position="66"/>
        <end position="90"/>
    </location>
</feature>
<reference evidence="8" key="1">
    <citation type="submission" date="2022-11" db="UniProtKB">
        <authorList>
            <consortium name="WormBaseParasite"/>
        </authorList>
    </citation>
    <scope>IDENTIFICATION</scope>
</reference>
<evidence type="ECO:0000256" key="5">
    <source>
        <dbReference type="SAM" id="Phobius"/>
    </source>
</evidence>
<feature type="transmembrane region" description="Helical" evidence="5">
    <location>
        <begin position="215"/>
        <end position="236"/>
    </location>
</feature>
<evidence type="ECO:0000256" key="3">
    <source>
        <dbReference type="ARBA" id="ARBA00022989"/>
    </source>
</evidence>
<sequence length="428" mass="47915">MVSFLFSREIKNFFLSKLSRQLRIYRMAWRMPEHVRFSLTVFFMCISWYSISSTSGIINKIFLQSYPYPMTVSLVSLISVPICSIPLTRLWRINRQTLPKGYLLKFVFPIALGKAIAVASAYFSLWKVPVSYAHTVKATMPLFAVFCARVVLGESQTTKVYLSLLPIILGVCIASLTELSFNFAGLFSALTSTFTYAMLSSLVKRVLKDTDMHPLKLLALNSQIAAMLFLPVWCYYDASTLWGEFTSPVQDKEWMHMLWLLFLSGSLSFAQNLCAFTLIHKLTALSYAVSSATKRIVVICASLLALHNPVTPMNMFGMFLAIFGVFLYNRACQSQKEQRHQLPMSRTHATLSDATLVALDSRKKYVDDEAGQLLSPASNDGVATFAAEGALVDRGPKAKFVLGNSAMKHSEENAVGRRSVRFGDLVQL</sequence>
<organism evidence="7 8">
    <name type="scientific">Plectus sambesii</name>
    <dbReference type="NCBI Taxonomy" id="2011161"/>
    <lineage>
        <taxon>Eukaryota</taxon>
        <taxon>Metazoa</taxon>
        <taxon>Ecdysozoa</taxon>
        <taxon>Nematoda</taxon>
        <taxon>Chromadorea</taxon>
        <taxon>Plectida</taxon>
        <taxon>Plectina</taxon>
        <taxon>Plectoidea</taxon>
        <taxon>Plectidae</taxon>
        <taxon>Plectus</taxon>
    </lineage>
</organism>
<name>A0A914W4C9_9BILA</name>
<dbReference type="InterPro" id="IPR004853">
    <property type="entry name" value="Sugar_P_trans_dom"/>
</dbReference>
<dbReference type="Pfam" id="PF03151">
    <property type="entry name" value="TPT"/>
    <property type="match status" value="1"/>
</dbReference>
<dbReference type="PANTHER" id="PTHR11132">
    <property type="entry name" value="SOLUTE CARRIER FAMILY 35"/>
    <property type="match status" value="1"/>
</dbReference>
<keyword evidence="3 5" id="KW-1133">Transmembrane helix</keyword>
<feature type="transmembrane region" description="Helical" evidence="5">
    <location>
        <begin position="102"/>
        <end position="125"/>
    </location>
</feature>
<dbReference type="AlphaFoldDB" id="A0A914W4C9"/>
<feature type="transmembrane region" description="Helical" evidence="5">
    <location>
        <begin position="159"/>
        <end position="177"/>
    </location>
</feature>
<evidence type="ECO:0000256" key="1">
    <source>
        <dbReference type="ARBA" id="ARBA00004141"/>
    </source>
</evidence>
<feature type="transmembrane region" description="Helical" evidence="5">
    <location>
        <begin position="312"/>
        <end position="329"/>
    </location>
</feature>
<protein>
    <submittedName>
        <fullName evidence="8">Sugar phosphate transporter domain-containing protein</fullName>
    </submittedName>
</protein>
<feature type="transmembrane region" description="Helical" evidence="5">
    <location>
        <begin position="285"/>
        <end position="306"/>
    </location>
</feature>
<dbReference type="InterPro" id="IPR050186">
    <property type="entry name" value="TPT_transporter"/>
</dbReference>
<keyword evidence="7" id="KW-1185">Reference proteome</keyword>
<dbReference type="Proteomes" id="UP000887566">
    <property type="component" value="Unplaced"/>
</dbReference>
<keyword evidence="4 5" id="KW-0472">Membrane</keyword>
<evidence type="ECO:0000313" key="7">
    <source>
        <dbReference type="Proteomes" id="UP000887566"/>
    </source>
</evidence>
<dbReference type="WBParaSite" id="PSAMB.scaffold301size58367.g4402.t1">
    <property type="protein sequence ID" value="PSAMB.scaffold301size58367.g4402.t1"/>
    <property type="gene ID" value="PSAMB.scaffold301size58367.g4402"/>
</dbReference>
<comment type="subcellular location">
    <subcellularLocation>
        <location evidence="1">Membrane</location>
        <topology evidence="1">Multi-pass membrane protein</topology>
    </subcellularLocation>
</comment>
<evidence type="ECO:0000259" key="6">
    <source>
        <dbReference type="Pfam" id="PF03151"/>
    </source>
</evidence>